<dbReference type="EMBL" id="CP054550">
    <property type="protein sequence ID" value="QKQ28528.1"/>
    <property type="molecule type" value="Genomic_DNA"/>
</dbReference>
<dbReference type="Proteomes" id="UP000509636">
    <property type="component" value="Chromosome"/>
</dbReference>
<gene>
    <name evidence="1" type="ORF">FOB69_01700</name>
</gene>
<protein>
    <submittedName>
        <fullName evidence="1">Uncharacterized protein</fullName>
    </submittedName>
</protein>
<accession>A0A6N0I1N0</accession>
<dbReference type="RefSeq" id="WP_316611210.1">
    <property type="nucleotide sequence ID" value="NZ_JBDLKS010000015.1"/>
</dbReference>
<dbReference type="AlphaFoldDB" id="A0A6N0I1N0"/>
<reference evidence="1 2" key="1">
    <citation type="submission" date="2019-09" db="EMBL/GenBank/DDBJ databases">
        <title>FDA dAtabase for Regulatory Grade micrObial Sequences (FDA-ARGOS): Supporting development and validation of Infectious Disease Dx tests.</title>
        <authorList>
            <person name="Sciortino C."/>
            <person name="Tallon L."/>
            <person name="Sadzewicz L."/>
            <person name="Vavikolanu K."/>
            <person name="Mehta A."/>
            <person name="Aluvathingal J."/>
            <person name="Nadendla S."/>
            <person name="Nandy P."/>
            <person name="Geyer C."/>
            <person name="Yan Y."/>
            <person name="Sichtig H."/>
        </authorList>
    </citation>
    <scope>NUCLEOTIDE SEQUENCE [LARGE SCALE GENOMIC DNA]</scope>
    <source>
        <strain evidence="1 2">FDAARGOS_661</strain>
    </source>
</reference>
<evidence type="ECO:0000313" key="2">
    <source>
        <dbReference type="Proteomes" id="UP000509636"/>
    </source>
</evidence>
<name>A0A6N0I1N0_STAHO</name>
<evidence type="ECO:0000313" key="1">
    <source>
        <dbReference type="EMBL" id="QKQ28528.1"/>
    </source>
</evidence>
<proteinExistence type="predicted"/>
<sequence length="76" mass="8837">MYFVIGTVEFFEKLGYNTRYWKKTTDGNTTICHLEYAEILAHNLSDNSEVKIVDATEAREIVSSEEWIDEKDDLLS</sequence>
<organism evidence="1 2">
    <name type="scientific">Staphylococcus hominis</name>
    <dbReference type="NCBI Taxonomy" id="1290"/>
    <lineage>
        <taxon>Bacteria</taxon>
        <taxon>Bacillati</taxon>
        <taxon>Bacillota</taxon>
        <taxon>Bacilli</taxon>
        <taxon>Bacillales</taxon>
        <taxon>Staphylococcaceae</taxon>
        <taxon>Staphylococcus</taxon>
    </lineage>
</organism>